<dbReference type="GO" id="GO:0016788">
    <property type="term" value="F:hydrolase activity, acting on ester bonds"/>
    <property type="evidence" value="ECO:0007669"/>
    <property type="project" value="InterPro"/>
</dbReference>
<dbReference type="InterPro" id="IPR001087">
    <property type="entry name" value="GDSL"/>
</dbReference>
<dbReference type="InterPro" id="IPR036514">
    <property type="entry name" value="SGNH_hydro_sf"/>
</dbReference>
<keyword evidence="4" id="KW-0732">Signal</keyword>
<dbReference type="PANTHER" id="PTHR45648:SF137">
    <property type="entry name" value="GDSL-LIKE LIPASE_ACYLHYDROLASE"/>
    <property type="match status" value="1"/>
</dbReference>
<evidence type="ECO:0000256" key="3">
    <source>
        <dbReference type="ARBA" id="ARBA00022963"/>
    </source>
</evidence>
<dbReference type="PANTHER" id="PTHR45648">
    <property type="entry name" value="GDSL LIPASE/ACYLHYDROLASE FAMILY PROTEIN (AFU_ORTHOLOGUE AFUA_4G14700)"/>
    <property type="match status" value="1"/>
</dbReference>
<evidence type="ECO:0000256" key="4">
    <source>
        <dbReference type="SAM" id="SignalP"/>
    </source>
</evidence>
<dbReference type="Pfam" id="PF00657">
    <property type="entry name" value="Lipase_GDSL"/>
    <property type="match status" value="1"/>
</dbReference>
<dbReference type="InterPro" id="IPR051058">
    <property type="entry name" value="GDSL_Est/Lipase"/>
</dbReference>
<feature type="chain" id="PRO_5034128528" evidence="4">
    <location>
        <begin position="19"/>
        <end position="368"/>
    </location>
</feature>
<dbReference type="RefSeq" id="XP_027347979.1">
    <property type="nucleotide sequence ID" value="XM_027492178.1"/>
</dbReference>
<dbReference type="Gene3D" id="3.40.50.1110">
    <property type="entry name" value="SGNH hydrolase"/>
    <property type="match status" value="1"/>
</dbReference>
<proteinExistence type="inferred from homology"/>
<dbReference type="GeneID" id="113859389"/>
<name>A0A8B8L022_ABRPR</name>
<evidence type="ECO:0000256" key="2">
    <source>
        <dbReference type="ARBA" id="ARBA00022801"/>
    </source>
</evidence>
<feature type="signal peptide" evidence="4">
    <location>
        <begin position="1"/>
        <end position="18"/>
    </location>
</feature>
<gene>
    <name evidence="6" type="primary">LOC113859389</name>
</gene>
<dbReference type="InterPro" id="IPR035669">
    <property type="entry name" value="SGNH_plant_lipase-like"/>
</dbReference>
<organism evidence="5 6">
    <name type="scientific">Abrus precatorius</name>
    <name type="common">Indian licorice</name>
    <name type="synonym">Glycine abrus</name>
    <dbReference type="NCBI Taxonomy" id="3816"/>
    <lineage>
        <taxon>Eukaryota</taxon>
        <taxon>Viridiplantae</taxon>
        <taxon>Streptophyta</taxon>
        <taxon>Embryophyta</taxon>
        <taxon>Tracheophyta</taxon>
        <taxon>Spermatophyta</taxon>
        <taxon>Magnoliopsida</taxon>
        <taxon>eudicotyledons</taxon>
        <taxon>Gunneridae</taxon>
        <taxon>Pentapetalae</taxon>
        <taxon>rosids</taxon>
        <taxon>fabids</taxon>
        <taxon>Fabales</taxon>
        <taxon>Fabaceae</taxon>
        <taxon>Papilionoideae</taxon>
        <taxon>50 kb inversion clade</taxon>
        <taxon>NPAAA clade</taxon>
        <taxon>indigoferoid/millettioid clade</taxon>
        <taxon>Abreae</taxon>
        <taxon>Abrus</taxon>
    </lineage>
</organism>
<evidence type="ECO:0000313" key="6">
    <source>
        <dbReference type="RefSeq" id="XP_027347979.1"/>
    </source>
</evidence>
<comment type="similarity">
    <text evidence="1">Belongs to the 'GDSL' lipolytic enzyme family.</text>
</comment>
<dbReference type="CDD" id="cd01837">
    <property type="entry name" value="SGNH_plant_lipase_like"/>
    <property type="match status" value="1"/>
</dbReference>
<evidence type="ECO:0000256" key="1">
    <source>
        <dbReference type="ARBA" id="ARBA00008668"/>
    </source>
</evidence>
<protein>
    <submittedName>
        <fullName evidence="6">GDSL esterase/lipase At5g55050-like</fullName>
    </submittedName>
</protein>
<sequence length="368" mass="40178">MAYVNYALVFTFFLFSLAKLDMHVALAGNEAPTLFMFGDSVFDVGTNNFLNTKAKANFPYYGIDFHDSLPTGRFSNGFNTADQIARQFGYEQSPPAFLATKKNQHSFNDILQGLNFASAGSGILQQTGSLQWGEVVFLEKQVEQFASVRESITQELGPENATTFISKALFVISAGSNDLFEFARNDSGAIHFGKEGYLVVLRHSYDLNLRKLYELGARKFGILGPASIGCCPALSSGNGGNCVTALNDFAVEFYSLTRDFLPNLSAELEGFKYSLVNTSKITATLLESPSAHGLNDTKSACCGIGYLNAEGPCMKAQKANLCTNRKDHLFWDLVHPTEIVSEFVAKTLFGGGQEFVTPINFSQLAFSS</sequence>
<reference evidence="5" key="1">
    <citation type="journal article" date="2019" name="Toxins">
        <title>Detection of Abrin-Like and Prepropulchellin-Like Toxin Genes and Transcripts Using Whole Genome Sequencing and Full-Length Transcript Sequencing of Abrus precatorius.</title>
        <authorList>
            <person name="Hovde B.T."/>
            <person name="Daligault H.E."/>
            <person name="Hanschen E.R."/>
            <person name="Kunde Y.A."/>
            <person name="Johnson M.B."/>
            <person name="Starkenburg S.R."/>
            <person name="Johnson S.L."/>
        </authorList>
    </citation>
    <scope>NUCLEOTIDE SEQUENCE [LARGE SCALE GENOMIC DNA]</scope>
</reference>
<dbReference type="AlphaFoldDB" id="A0A8B8L022"/>
<keyword evidence="3" id="KW-0442">Lipid degradation</keyword>
<dbReference type="Proteomes" id="UP000694853">
    <property type="component" value="Unplaced"/>
</dbReference>
<keyword evidence="5" id="KW-1185">Reference proteome</keyword>
<accession>A0A8B8L022</accession>
<dbReference type="KEGG" id="aprc:113859389"/>
<dbReference type="OrthoDB" id="1600564at2759"/>
<keyword evidence="2" id="KW-0378">Hydrolase</keyword>
<reference evidence="6" key="2">
    <citation type="submission" date="2025-08" db="UniProtKB">
        <authorList>
            <consortium name="RefSeq"/>
        </authorList>
    </citation>
    <scope>IDENTIFICATION</scope>
    <source>
        <tissue evidence="6">Young leaves</tissue>
    </source>
</reference>
<dbReference type="GO" id="GO:0016042">
    <property type="term" value="P:lipid catabolic process"/>
    <property type="evidence" value="ECO:0007669"/>
    <property type="project" value="UniProtKB-KW"/>
</dbReference>
<keyword evidence="3" id="KW-0443">Lipid metabolism</keyword>
<evidence type="ECO:0000313" key="5">
    <source>
        <dbReference type="Proteomes" id="UP000694853"/>
    </source>
</evidence>